<feature type="transmembrane region" description="Helical" evidence="1">
    <location>
        <begin position="85"/>
        <end position="107"/>
    </location>
</feature>
<evidence type="ECO:0000313" key="3">
    <source>
        <dbReference type="Proteomes" id="UP000193240"/>
    </source>
</evidence>
<evidence type="ECO:0000313" key="2">
    <source>
        <dbReference type="EMBL" id="OSS44398.1"/>
    </source>
</evidence>
<organism evidence="2 3">
    <name type="scientific">Epicoccum nigrum</name>
    <name type="common">Soil fungus</name>
    <name type="synonym">Epicoccum purpurascens</name>
    <dbReference type="NCBI Taxonomy" id="105696"/>
    <lineage>
        <taxon>Eukaryota</taxon>
        <taxon>Fungi</taxon>
        <taxon>Dikarya</taxon>
        <taxon>Ascomycota</taxon>
        <taxon>Pezizomycotina</taxon>
        <taxon>Dothideomycetes</taxon>
        <taxon>Pleosporomycetidae</taxon>
        <taxon>Pleosporales</taxon>
        <taxon>Pleosporineae</taxon>
        <taxon>Didymellaceae</taxon>
        <taxon>Epicoccum</taxon>
    </lineage>
</organism>
<evidence type="ECO:0000256" key="1">
    <source>
        <dbReference type="SAM" id="Phobius"/>
    </source>
</evidence>
<dbReference type="EMBL" id="KZ107857">
    <property type="protein sequence ID" value="OSS44398.1"/>
    <property type="molecule type" value="Genomic_DNA"/>
</dbReference>
<keyword evidence="1" id="KW-0812">Transmembrane</keyword>
<dbReference type="Proteomes" id="UP000193240">
    <property type="component" value="Unassembled WGS sequence"/>
</dbReference>
<reference evidence="2 3" key="1">
    <citation type="journal article" date="2017" name="Genome Announc.">
        <title>Genome sequence of the saprophytic ascomycete Epicoccum nigrum ICMP 19927 strain isolated from New Zealand.</title>
        <authorList>
            <person name="Fokin M."/>
            <person name="Fleetwood D."/>
            <person name="Weir B.S."/>
            <person name="Villas-Boas S.G."/>
        </authorList>
    </citation>
    <scope>NUCLEOTIDE SEQUENCE [LARGE SCALE GENOMIC DNA]</scope>
    <source>
        <strain evidence="2 3">ICMP 19927</strain>
    </source>
</reference>
<keyword evidence="1" id="KW-0472">Membrane</keyword>
<sequence length="148" mass="16523">MAPTPISISRPTSVGYMPLSPYIDDDLALAPRYADRDMTSAPPSPASIQSFDILEAIPWRKSYISLDTDTEHNYQKRWRKYRVQILVIMLLLILSTTALSLGISLAVHHSNKQLQSTCLSRYGGDRCADPAWAHCIIHDGLGYCQGVM</sequence>
<dbReference type="InParanoid" id="A0A1Y2LNC7"/>
<dbReference type="AlphaFoldDB" id="A0A1Y2LNC7"/>
<name>A0A1Y2LNC7_EPING</name>
<accession>A0A1Y2LNC7</accession>
<protein>
    <submittedName>
        <fullName evidence="2">Uncharacterized protein</fullName>
    </submittedName>
</protein>
<gene>
    <name evidence="2" type="ORF">B5807_10901</name>
</gene>
<keyword evidence="3" id="KW-1185">Reference proteome</keyword>
<keyword evidence="1" id="KW-1133">Transmembrane helix</keyword>
<proteinExistence type="predicted"/>